<dbReference type="PROSITE" id="PS51635">
    <property type="entry name" value="PNPLA"/>
    <property type="match status" value="1"/>
</dbReference>
<sequence length="700" mass="76748">MGTLTVISALGIILACRLLGTHKVLRWPIFLILGAVIALELALYVLVRLAIRFIAAFSFRERRRDATLEEASTYSEWLALAELADAEEGRDAWRDLSSSKDYDWRHVQVSTQRLRAAREAGDITALMQQLLPLLKHNAFGELEYSLYTRARAGTKRLIEAYRDELCESLRALATRAATADGSGVTRAALREFSLAARASFGGAALMLSGGALFGVFHFGVVKALVDERLLPTVVCGASAGAVVASIVCSRSDDELRHLMHDKSDLYREMGSHGPFFGTTLWKIQRVLTRGRIYDFALWHKHMKWFSLGLTFKEAFEKTGRVLNITCTPVRSRGRRAAPLLLNHLTAPHVDIASAVCASACVPLLIEPVVLLEKSPIDGKLRKYASPDDDDDCICYRDGSYESDVPIGGISATFGTTFTIVSQVNPHVVPFYAHLQGRPGRPSGGRDHTGAWRGGFLLCALEVALKNELRSAMRTMQQLGLLVDLFGVDWSHLWLQSQDGSVVLTPDLKLSHFTDRHLLSNVASLEDLNAKMRGMERATWEGMGLIRTRMDVDAALSALEVDEFEADANRKPRKRPVGSKRRKPTPSKSGSMALDEGDIDGDMDENVNFVSYDYFSDEDENAPVQQRSMEPSPLKAPVATGVAGAWSVAPFDGTDPLAALTAAAAAAARSSGLSLREAALKEKIRSVAATRRERLHGVTQA</sequence>
<keyword evidence="7" id="KW-1133">Transmembrane helix</keyword>
<dbReference type="AlphaFoldDB" id="A0A0M0JFZ1"/>
<evidence type="ECO:0000256" key="2">
    <source>
        <dbReference type="ARBA" id="ARBA00022801"/>
    </source>
</evidence>
<dbReference type="PANTHER" id="PTHR14226:SF66">
    <property type="entry name" value="TRIACYLGLYCEROL LIPASE PTL2"/>
    <property type="match status" value="1"/>
</dbReference>
<keyword evidence="2 5" id="KW-0378">Hydrolase</keyword>
<dbReference type="InterPro" id="IPR050301">
    <property type="entry name" value="NTE"/>
</dbReference>
<dbReference type="OrthoDB" id="15478at2759"/>
<dbReference type="SUPFAM" id="SSF52151">
    <property type="entry name" value="FabD/lysophospholipase-like"/>
    <property type="match status" value="1"/>
</dbReference>
<dbReference type="Pfam" id="PF01734">
    <property type="entry name" value="Patatin"/>
    <property type="match status" value="1"/>
</dbReference>
<feature type="region of interest" description="Disordered" evidence="6">
    <location>
        <begin position="566"/>
        <end position="600"/>
    </location>
</feature>
<dbReference type="GO" id="GO:0016042">
    <property type="term" value="P:lipid catabolic process"/>
    <property type="evidence" value="ECO:0007669"/>
    <property type="project" value="UniProtKB-UniRule"/>
</dbReference>
<feature type="compositionally biased region" description="Basic residues" evidence="6">
    <location>
        <begin position="570"/>
        <end position="584"/>
    </location>
</feature>
<evidence type="ECO:0000256" key="4">
    <source>
        <dbReference type="ARBA" id="ARBA00023098"/>
    </source>
</evidence>
<evidence type="ECO:0000256" key="3">
    <source>
        <dbReference type="ARBA" id="ARBA00022963"/>
    </source>
</evidence>
<keyword evidence="4 5" id="KW-0443">Lipid metabolism</keyword>
<dbReference type="EMBL" id="JWZX01002983">
    <property type="protein sequence ID" value="KOO25375.1"/>
    <property type="molecule type" value="Genomic_DNA"/>
</dbReference>
<name>A0A0M0JFZ1_9EUKA</name>
<feature type="transmembrane region" description="Helical" evidence="7">
    <location>
        <begin position="30"/>
        <end position="55"/>
    </location>
</feature>
<dbReference type="Gene3D" id="3.40.1090.10">
    <property type="entry name" value="Cytosolic phospholipase A2 catalytic domain"/>
    <property type="match status" value="2"/>
</dbReference>
<keyword evidence="3 5" id="KW-0442">Lipid degradation</keyword>
<comment type="similarity">
    <text evidence="1">Belongs to the PLPL family.</text>
</comment>
<evidence type="ECO:0000256" key="1">
    <source>
        <dbReference type="ARBA" id="ARBA00006104"/>
    </source>
</evidence>
<evidence type="ECO:0000256" key="6">
    <source>
        <dbReference type="SAM" id="MobiDB-lite"/>
    </source>
</evidence>
<evidence type="ECO:0000259" key="8">
    <source>
        <dbReference type="PROSITE" id="PS51635"/>
    </source>
</evidence>
<feature type="domain" description="PNPLA" evidence="8">
    <location>
        <begin position="205"/>
        <end position="410"/>
    </location>
</feature>
<feature type="short sequence motif" description="GXSXG" evidence="5">
    <location>
        <begin position="236"/>
        <end position="240"/>
    </location>
</feature>
<dbReference type="InterPro" id="IPR002641">
    <property type="entry name" value="PNPLA_dom"/>
</dbReference>
<dbReference type="InterPro" id="IPR021771">
    <property type="entry name" value="Triacylglycerol_lipase_N"/>
</dbReference>
<evidence type="ECO:0000313" key="10">
    <source>
        <dbReference type="Proteomes" id="UP000037460"/>
    </source>
</evidence>
<keyword evidence="7" id="KW-0812">Transmembrane</keyword>
<dbReference type="PANTHER" id="PTHR14226">
    <property type="entry name" value="NEUROPATHY TARGET ESTERASE/SWISS CHEESE D.MELANOGASTER"/>
    <property type="match status" value="1"/>
</dbReference>
<feature type="active site" description="Proton acceptor" evidence="5">
    <location>
        <position position="397"/>
    </location>
</feature>
<keyword evidence="10" id="KW-1185">Reference proteome</keyword>
<feature type="transmembrane region" description="Helical" evidence="7">
    <location>
        <begin position="194"/>
        <end position="217"/>
    </location>
</feature>
<proteinExistence type="inferred from homology"/>
<gene>
    <name evidence="9" type="ORF">Ctob_013210</name>
</gene>
<evidence type="ECO:0000256" key="7">
    <source>
        <dbReference type="SAM" id="Phobius"/>
    </source>
</evidence>
<dbReference type="GO" id="GO:0004806">
    <property type="term" value="F:triacylglycerol lipase activity"/>
    <property type="evidence" value="ECO:0007669"/>
    <property type="project" value="InterPro"/>
</dbReference>
<reference evidence="10" key="1">
    <citation type="journal article" date="2015" name="PLoS Genet.">
        <title>Genome Sequence and Transcriptome Analyses of Chrysochromulina tobin: Metabolic Tools for Enhanced Algal Fitness in the Prominent Order Prymnesiales (Haptophyceae).</title>
        <authorList>
            <person name="Hovde B.T."/>
            <person name="Deodato C.R."/>
            <person name="Hunsperger H.M."/>
            <person name="Ryken S.A."/>
            <person name="Yost W."/>
            <person name="Jha R.K."/>
            <person name="Patterson J."/>
            <person name="Monnat R.J. Jr."/>
            <person name="Barlow S.B."/>
            <person name="Starkenburg S.R."/>
            <person name="Cattolico R.A."/>
        </authorList>
    </citation>
    <scope>NUCLEOTIDE SEQUENCE</scope>
    <source>
        <strain evidence="10">CCMP291</strain>
    </source>
</reference>
<protein>
    <submittedName>
        <fullName evidence="9">Patatin-like phospholipase domain-containing protein</fullName>
    </submittedName>
</protein>
<keyword evidence="7" id="KW-0472">Membrane</keyword>
<dbReference type="Proteomes" id="UP000037460">
    <property type="component" value="Unassembled WGS sequence"/>
</dbReference>
<organism evidence="9 10">
    <name type="scientific">Chrysochromulina tobinii</name>
    <dbReference type="NCBI Taxonomy" id="1460289"/>
    <lineage>
        <taxon>Eukaryota</taxon>
        <taxon>Haptista</taxon>
        <taxon>Haptophyta</taxon>
        <taxon>Prymnesiophyceae</taxon>
        <taxon>Prymnesiales</taxon>
        <taxon>Chrysochromulinaceae</taxon>
        <taxon>Chrysochromulina</taxon>
    </lineage>
</organism>
<accession>A0A0M0JFZ1</accession>
<feature type="active site" description="Nucleophile" evidence="5">
    <location>
        <position position="238"/>
    </location>
</feature>
<evidence type="ECO:0000313" key="9">
    <source>
        <dbReference type="EMBL" id="KOO25375.1"/>
    </source>
</evidence>
<dbReference type="Pfam" id="PF11815">
    <property type="entry name" value="DUF3336"/>
    <property type="match status" value="1"/>
</dbReference>
<dbReference type="InterPro" id="IPR016035">
    <property type="entry name" value="Acyl_Trfase/lysoPLipase"/>
</dbReference>
<comment type="caution">
    <text evidence="5">Lacks conserved residue(s) required for the propagation of feature annotation.</text>
</comment>
<comment type="caution">
    <text evidence="9">The sequence shown here is derived from an EMBL/GenBank/DDBJ whole genome shotgun (WGS) entry which is preliminary data.</text>
</comment>
<evidence type="ECO:0000256" key="5">
    <source>
        <dbReference type="PROSITE-ProRule" id="PRU01161"/>
    </source>
</evidence>